<keyword evidence="1 9" id="KW-0963">Cytoplasm</keyword>
<sequence length="225" mass="24878">MAQQLLISGTDTGVGKTVLTALLAAYWQIHRPHLKTAIFKPLQSGVGDREFYQTHFSLDQSSQEITPLWYEQPLAPPIAAEREQRTVDLTQVWHTLELLQKRFDQIWIEGVGGLGTPITYEITVADLARDWRLPTVLVVPVRLGSLGQAVANVALARQVGLQLKGIILSSQSETALHQIEDLTPPWLLENLTQVPVLGLIPPISSFRDRFHLAQVASGLNLEGLG</sequence>
<comment type="catalytic activity">
    <reaction evidence="9">
        <text>(7R,8S)-7,8-diammoniononanoate + CO2 + ATP = (4R,5S)-dethiobiotin + ADP + phosphate + 3 H(+)</text>
        <dbReference type="Rhea" id="RHEA:15805"/>
        <dbReference type="ChEBI" id="CHEBI:15378"/>
        <dbReference type="ChEBI" id="CHEBI:16526"/>
        <dbReference type="ChEBI" id="CHEBI:30616"/>
        <dbReference type="ChEBI" id="CHEBI:43474"/>
        <dbReference type="ChEBI" id="CHEBI:149469"/>
        <dbReference type="ChEBI" id="CHEBI:149473"/>
        <dbReference type="ChEBI" id="CHEBI:456216"/>
        <dbReference type="EC" id="6.3.3.3"/>
    </reaction>
</comment>
<feature type="binding site" evidence="9">
    <location>
        <begin position="13"/>
        <end position="18"/>
    </location>
    <ligand>
        <name>ATP</name>
        <dbReference type="ChEBI" id="CHEBI:30616"/>
    </ligand>
</feature>
<organism evidence="10 11">
    <name type="scientific">Lyngbya confervoides BDU141951</name>
    <dbReference type="NCBI Taxonomy" id="1574623"/>
    <lineage>
        <taxon>Bacteria</taxon>
        <taxon>Bacillati</taxon>
        <taxon>Cyanobacteriota</taxon>
        <taxon>Cyanophyceae</taxon>
        <taxon>Oscillatoriophycideae</taxon>
        <taxon>Oscillatoriales</taxon>
        <taxon>Microcoleaceae</taxon>
        <taxon>Lyngbya</taxon>
    </lineage>
</organism>
<evidence type="ECO:0000313" key="11">
    <source>
        <dbReference type="Proteomes" id="UP000031561"/>
    </source>
</evidence>
<dbReference type="GO" id="GO:0004141">
    <property type="term" value="F:dethiobiotin synthase activity"/>
    <property type="evidence" value="ECO:0007669"/>
    <property type="project" value="UniProtKB-UniRule"/>
</dbReference>
<evidence type="ECO:0000256" key="6">
    <source>
        <dbReference type="ARBA" id="ARBA00022840"/>
    </source>
</evidence>
<dbReference type="HAMAP" id="MF_00336">
    <property type="entry name" value="BioD"/>
    <property type="match status" value="1"/>
</dbReference>
<feature type="binding site" evidence="9">
    <location>
        <position position="17"/>
    </location>
    <ligand>
        <name>Mg(2+)</name>
        <dbReference type="ChEBI" id="CHEBI:18420"/>
    </ligand>
</feature>
<dbReference type="AlphaFoldDB" id="A0ABD4T6I7"/>
<dbReference type="GO" id="GO:0005737">
    <property type="term" value="C:cytoplasm"/>
    <property type="evidence" value="ECO:0007669"/>
    <property type="project" value="UniProtKB-SubCell"/>
</dbReference>
<comment type="catalytic activity">
    <reaction evidence="8">
        <text>(7R,8S)-8-amino-7-(carboxyamino)nonanoate + ATP = (4R,5S)-dethiobiotin + ADP + phosphate + H(+)</text>
        <dbReference type="Rhea" id="RHEA:63684"/>
        <dbReference type="ChEBI" id="CHEBI:15378"/>
        <dbReference type="ChEBI" id="CHEBI:30616"/>
        <dbReference type="ChEBI" id="CHEBI:43474"/>
        <dbReference type="ChEBI" id="CHEBI:149470"/>
        <dbReference type="ChEBI" id="CHEBI:149473"/>
        <dbReference type="ChEBI" id="CHEBI:456216"/>
    </reaction>
</comment>
<dbReference type="CDD" id="cd03109">
    <property type="entry name" value="DTBS"/>
    <property type="match status" value="1"/>
</dbReference>
<keyword evidence="5 9" id="KW-0093">Biotin biosynthesis</keyword>
<dbReference type="PIRSF" id="PIRSF006755">
    <property type="entry name" value="DTB_synth"/>
    <property type="match status" value="1"/>
</dbReference>
<keyword evidence="11" id="KW-1185">Reference proteome</keyword>
<comment type="cofactor">
    <cofactor evidence="9">
        <name>Mg(2+)</name>
        <dbReference type="ChEBI" id="CHEBI:18420"/>
    </cofactor>
</comment>
<feature type="binding site" evidence="9">
    <location>
        <position position="48"/>
    </location>
    <ligand>
        <name>ATP</name>
        <dbReference type="ChEBI" id="CHEBI:30616"/>
    </ligand>
</feature>
<keyword evidence="3 9" id="KW-0479">Metal-binding</keyword>
<evidence type="ECO:0000256" key="3">
    <source>
        <dbReference type="ARBA" id="ARBA00022723"/>
    </source>
</evidence>
<feature type="binding site" evidence="9">
    <location>
        <position position="48"/>
    </location>
    <ligand>
        <name>Mg(2+)</name>
        <dbReference type="ChEBI" id="CHEBI:18420"/>
    </ligand>
</feature>
<evidence type="ECO:0000256" key="2">
    <source>
        <dbReference type="ARBA" id="ARBA00022598"/>
    </source>
</evidence>
<dbReference type="RefSeq" id="WP_166283072.1">
    <property type="nucleotide sequence ID" value="NZ_JTHE03000093.1"/>
</dbReference>
<comment type="caution">
    <text evidence="10">The sequence shown here is derived from an EMBL/GenBank/DDBJ whole genome shotgun (WGS) entry which is preliminary data.</text>
</comment>
<feature type="binding site" evidence="9">
    <location>
        <position position="44"/>
    </location>
    <ligand>
        <name>substrate</name>
    </ligand>
</feature>
<proteinExistence type="inferred from homology"/>
<dbReference type="PANTHER" id="PTHR43210:SF2">
    <property type="entry name" value="ATP-DEPENDENT DETHIOBIOTIN SYNTHETASE BIOD 2"/>
    <property type="match status" value="1"/>
</dbReference>
<gene>
    <name evidence="9 10" type="primary">bioD</name>
    <name evidence="10" type="ORF">QQ91_0016285</name>
</gene>
<dbReference type="Proteomes" id="UP000031561">
    <property type="component" value="Unassembled WGS sequence"/>
</dbReference>
<feature type="binding site" evidence="9">
    <location>
        <begin position="109"/>
        <end position="112"/>
    </location>
    <ligand>
        <name>ATP</name>
        <dbReference type="ChEBI" id="CHEBI:30616"/>
    </ligand>
</feature>
<keyword evidence="2 9" id="KW-0436">Ligase</keyword>
<feature type="binding site" evidence="9">
    <location>
        <begin position="169"/>
        <end position="170"/>
    </location>
    <ligand>
        <name>ATP</name>
        <dbReference type="ChEBI" id="CHEBI:30616"/>
    </ligand>
</feature>
<comment type="subcellular location">
    <subcellularLocation>
        <location evidence="9">Cytoplasm</location>
    </subcellularLocation>
</comment>
<feature type="binding site" evidence="9">
    <location>
        <position position="109"/>
    </location>
    <ligand>
        <name>Mg(2+)</name>
        <dbReference type="ChEBI" id="CHEBI:18420"/>
    </ligand>
</feature>
<evidence type="ECO:0000256" key="7">
    <source>
        <dbReference type="ARBA" id="ARBA00022842"/>
    </source>
</evidence>
<evidence type="ECO:0000256" key="5">
    <source>
        <dbReference type="ARBA" id="ARBA00022756"/>
    </source>
</evidence>
<keyword evidence="7 9" id="KW-0460">Magnesium</keyword>
<feature type="active site" evidence="9">
    <location>
        <position position="40"/>
    </location>
</feature>
<keyword evidence="4 9" id="KW-0547">Nucleotide-binding</keyword>
<evidence type="ECO:0000256" key="8">
    <source>
        <dbReference type="ARBA" id="ARBA00047386"/>
    </source>
</evidence>
<dbReference type="GO" id="GO:0005524">
    <property type="term" value="F:ATP binding"/>
    <property type="evidence" value="ECO:0007669"/>
    <property type="project" value="UniProtKB-UniRule"/>
</dbReference>
<evidence type="ECO:0000256" key="4">
    <source>
        <dbReference type="ARBA" id="ARBA00022741"/>
    </source>
</evidence>
<dbReference type="InterPro" id="IPR004472">
    <property type="entry name" value="DTB_synth_BioD"/>
</dbReference>
<comment type="pathway">
    <text evidence="9">Cofactor biosynthesis; biotin biosynthesis; biotin from 7,8-diaminononanoate: step 1/2.</text>
</comment>
<dbReference type="InterPro" id="IPR027417">
    <property type="entry name" value="P-loop_NTPase"/>
</dbReference>
<dbReference type="NCBIfam" id="TIGR00347">
    <property type="entry name" value="bioD"/>
    <property type="match status" value="1"/>
</dbReference>
<evidence type="ECO:0000313" key="10">
    <source>
        <dbReference type="EMBL" id="MCM1984381.1"/>
    </source>
</evidence>
<accession>A0ABD4T6I7</accession>
<dbReference type="EMBL" id="JTHE03000093">
    <property type="protein sequence ID" value="MCM1984381.1"/>
    <property type="molecule type" value="Genomic_DNA"/>
</dbReference>
<reference evidence="10 11" key="1">
    <citation type="journal article" date="2015" name="Genome Announc.">
        <title>Draft Genome Sequence of Filamentous Marine Cyanobacterium Lyngbya confervoides Strain BDU141951.</title>
        <authorList>
            <person name="Chandrababunaidu M.M."/>
            <person name="Sen D."/>
            <person name="Tripathy S."/>
        </authorList>
    </citation>
    <scope>NUCLEOTIDE SEQUENCE [LARGE SCALE GENOMIC DNA]</scope>
    <source>
        <strain evidence="10 11">BDU141951</strain>
    </source>
</reference>
<dbReference type="SUPFAM" id="SSF52540">
    <property type="entry name" value="P-loop containing nucleoside triphosphate hydrolases"/>
    <property type="match status" value="1"/>
</dbReference>
<dbReference type="GO" id="GO:0009102">
    <property type="term" value="P:biotin biosynthetic process"/>
    <property type="evidence" value="ECO:0007669"/>
    <property type="project" value="UniProtKB-UniRule"/>
</dbReference>
<protein>
    <recommendedName>
        <fullName evidence="9">ATP-dependent dethiobiotin synthetase BioD</fullName>
        <ecNumber evidence="9">6.3.3.3</ecNumber>
    </recommendedName>
    <alternativeName>
        <fullName evidence="9">DTB synthetase</fullName>
        <shortName evidence="9">DTBS</shortName>
    </alternativeName>
    <alternativeName>
        <fullName evidence="9">Dethiobiotin synthase</fullName>
    </alternativeName>
</protein>
<evidence type="ECO:0000256" key="9">
    <source>
        <dbReference type="HAMAP-Rule" id="MF_00336"/>
    </source>
</evidence>
<dbReference type="GO" id="GO:0000287">
    <property type="term" value="F:magnesium ion binding"/>
    <property type="evidence" value="ECO:0007669"/>
    <property type="project" value="UniProtKB-UniRule"/>
</dbReference>
<comment type="caution">
    <text evidence="9">Lacks conserved residue(s) required for the propagation of feature annotation.</text>
</comment>
<dbReference type="Pfam" id="PF13500">
    <property type="entry name" value="AAA_26"/>
    <property type="match status" value="1"/>
</dbReference>
<dbReference type="PANTHER" id="PTHR43210">
    <property type="entry name" value="DETHIOBIOTIN SYNTHETASE"/>
    <property type="match status" value="1"/>
</dbReference>
<dbReference type="EC" id="6.3.3.3" evidence="9"/>
<comment type="similarity">
    <text evidence="9">Belongs to the dethiobiotin synthetase family.</text>
</comment>
<keyword evidence="6 9" id="KW-0067">ATP-binding</keyword>
<name>A0ABD4T6I7_9CYAN</name>
<evidence type="ECO:0000256" key="1">
    <source>
        <dbReference type="ARBA" id="ARBA00022490"/>
    </source>
</evidence>
<comment type="subunit">
    <text evidence="9">Homodimer.</text>
</comment>
<feature type="binding site" evidence="9">
    <location>
        <begin position="201"/>
        <end position="203"/>
    </location>
    <ligand>
        <name>ATP</name>
        <dbReference type="ChEBI" id="CHEBI:30616"/>
    </ligand>
</feature>
<comment type="function">
    <text evidence="9">Catalyzes a mechanistically unusual reaction, the ATP-dependent insertion of CO2 between the N7 and N8 nitrogen atoms of 7,8-diaminopelargonic acid (DAPA, also called 7,8-diammoniononanoate) to form a ureido ring.</text>
</comment>
<dbReference type="Gene3D" id="3.40.50.300">
    <property type="entry name" value="P-loop containing nucleotide triphosphate hydrolases"/>
    <property type="match status" value="1"/>
</dbReference>